<dbReference type="RefSeq" id="XP_025478210.1">
    <property type="nucleotide sequence ID" value="XM_025624836.1"/>
</dbReference>
<keyword evidence="2" id="KW-0812">Transmembrane</keyword>
<dbReference type="Proteomes" id="UP000247647">
    <property type="component" value="Unassembled WGS sequence"/>
</dbReference>
<proteinExistence type="predicted"/>
<keyword evidence="2" id="KW-1133">Transmembrane helix</keyword>
<evidence type="ECO:0000256" key="1">
    <source>
        <dbReference type="SAM" id="MobiDB-lite"/>
    </source>
</evidence>
<accession>A0A318Z7E1</accession>
<keyword evidence="2" id="KW-0472">Membrane</keyword>
<gene>
    <name evidence="3" type="ORF">BO87DRAFT_387936</name>
</gene>
<feature type="compositionally biased region" description="Basic residues" evidence="1">
    <location>
        <begin position="35"/>
        <end position="45"/>
    </location>
</feature>
<reference evidence="3" key="1">
    <citation type="submission" date="2016-12" db="EMBL/GenBank/DDBJ databases">
        <title>The genomes of Aspergillus section Nigri reveals drivers in fungal speciation.</title>
        <authorList>
            <consortium name="DOE Joint Genome Institute"/>
            <person name="Vesth T.C."/>
            <person name="Nybo J."/>
            <person name="Theobald S."/>
            <person name="Brandl J."/>
            <person name="Frisvad J.C."/>
            <person name="Nielsen K.F."/>
            <person name="Lyhne E.K."/>
            <person name="Kogle M.E."/>
            <person name="Kuo A."/>
            <person name="Riley R."/>
            <person name="Clum A."/>
            <person name="Nolan M."/>
            <person name="Lipzen A."/>
            <person name="Salamov A."/>
            <person name="Henrissat B."/>
            <person name="Wiebenga A."/>
            <person name="De Vries R.P."/>
            <person name="Grigoriev I.V."/>
            <person name="Mortensen U.H."/>
            <person name="Andersen M.R."/>
            <person name="Baker S.E."/>
        </authorList>
    </citation>
    <scope>NUCLEOTIDE SEQUENCE [LARGE SCALE GENOMIC DNA]</scope>
    <source>
        <strain evidence="3">CBS 115656</strain>
    </source>
</reference>
<feature type="compositionally biased region" description="Basic and acidic residues" evidence="1">
    <location>
        <begin position="25"/>
        <end position="34"/>
    </location>
</feature>
<dbReference type="AlphaFoldDB" id="A0A318Z7E1"/>
<organism evidence="3 4">
    <name type="scientific">Aspergillus neoniger (strain CBS 115656)</name>
    <dbReference type="NCBI Taxonomy" id="1448310"/>
    <lineage>
        <taxon>Eukaryota</taxon>
        <taxon>Fungi</taxon>
        <taxon>Dikarya</taxon>
        <taxon>Ascomycota</taxon>
        <taxon>Pezizomycotina</taxon>
        <taxon>Eurotiomycetes</taxon>
        <taxon>Eurotiomycetidae</taxon>
        <taxon>Eurotiales</taxon>
        <taxon>Aspergillaceae</taxon>
        <taxon>Aspergillus</taxon>
        <taxon>Aspergillus subgen. Circumdati</taxon>
    </lineage>
</organism>
<feature type="transmembrane region" description="Helical" evidence="2">
    <location>
        <begin position="67"/>
        <end position="86"/>
    </location>
</feature>
<dbReference type="EMBL" id="KZ821466">
    <property type="protein sequence ID" value="PYH32732.1"/>
    <property type="molecule type" value="Genomic_DNA"/>
</dbReference>
<evidence type="ECO:0000313" key="4">
    <source>
        <dbReference type="Proteomes" id="UP000247647"/>
    </source>
</evidence>
<dbReference type="GeneID" id="37127292"/>
<evidence type="ECO:0000256" key="2">
    <source>
        <dbReference type="SAM" id="Phobius"/>
    </source>
</evidence>
<sequence length="108" mass="12723">MEWEGESIKSVGSNKIVERRKKERKGKEKEEEEKKKKKKGRKKREGKGQVTWMGQPRNGENKKKREGAVHFALTCYFGMCLYRYAWDALDQGRTLKEYSTARVDYDGD</sequence>
<keyword evidence="4" id="KW-1185">Reference proteome</keyword>
<protein>
    <submittedName>
        <fullName evidence="3">Uncharacterized protein</fullName>
    </submittedName>
</protein>
<feature type="region of interest" description="Disordered" evidence="1">
    <location>
        <begin position="1"/>
        <end position="65"/>
    </location>
</feature>
<name>A0A318Z7E1_ASPNB</name>
<evidence type="ECO:0000313" key="3">
    <source>
        <dbReference type="EMBL" id="PYH32732.1"/>
    </source>
</evidence>